<dbReference type="OrthoDB" id="5338458at2759"/>
<dbReference type="EMBL" id="MDYL01000020">
    <property type="protein sequence ID" value="OQD72632.1"/>
    <property type="molecule type" value="Genomic_DNA"/>
</dbReference>
<feature type="region of interest" description="Disordered" evidence="1">
    <location>
        <begin position="329"/>
        <end position="377"/>
    </location>
</feature>
<dbReference type="STRING" id="69771.A0A1V6P7C1"/>
<feature type="domain" description="Subtelomeric hrmA-associated cluster protein AFUB-079030/YDR124W-like helical bundle" evidence="2">
    <location>
        <begin position="180"/>
        <end position="313"/>
    </location>
</feature>
<sequence>MLSDCKPCLSSAVGCWESFGPYSPYKVDLSPESRSLGCMRPATMSRQNRNQQGELTYPHFALIYIDRDGNLCHEASRSIADSRETILSPRVTNEFLRAVARSRDSDQSHSQLEPGPQTATRSILPSEQPALLAQISHTPHVQPALWPGQQEPWPTQVQQRRKKPWNEELSLGNQKTTISVRDTDLLRGYYEKVFQNLQQTNCRVIAKAYVKLVEPRKQVNYPYNGRKIVAGRTQQLEPDATKPPWWPTGVSHREPDHLPKIERIRLLVHILCELRISNGVTARRLKEAEQSIRRQISPAERLQLLDELYEVREAEEKFLDGATDGTNTVSILRANLPDTVEAPVGQGERSRKSTPTEEDASRQPNKETASIRCGPLRSSNIQQPLLAASVEMPTNIPPSPRVAAPTPSQYIHQELPIHPGFEHTLPLSPQDLKRKRAFVEVGPSASDSSAPVPYYPSVFVGSQPFLPEGYDSLQGLQRPGLPVTDTEQPGPETFGENMDIYGFPYYDN</sequence>
<evidence type="ECO:0000313" key="3">
    <source>
        <dbReference type="EMBL" id="OQD72632.1"/>
    </source>
</evidence>
<feature type="region of interest" description="Disordered" evidence="1">
    <location>
        <begin position="142"/>
        <end position="168"/>
    </location>
</feature>
<evidence type="ECO:0000259" key="2">
    <source>
        <dbReference type="Pfam" id="PF11001"/>
    </source>
</evidence>
<protein>
    <recommendedName>
        <fullName evidence="2">Subtelomeric hrmA-associated cluster protein AFUB-079030/YDR124W-like helical bundle domain-containing protein</fullName>
    </recommendedName>
</protein>
<dbReference type="PANTHER" id="PTHR36102:SF1">
    <property type="entry name" value="YDR124W-LIKE HELICAL BUNDLE DOMAIN-CONTAINING PROTEIN"/>
    <property type="match status" value="1"/>
</dbReference>
<dbReference type="InterPro" id="IPR047092">
    <property type="entry name" value="AFUB_07903/YDR124W-like_hel"/>
</dbReference>
<keyword evidence="4" id="KW-1185">Reference proteome</keyword>
<dbReference type="InterPro" id="IPR021264">
    <property type="entry name" value="AFUB_079030/YDR124W-like"/>
</dbReference>
<dbReference type="Proteomes" id="UP000191522">
    <property type="component" value="Unassembled WGS sequence"/>
</dbReference>
<dbReference type="PANTHER" id="PTHR36102">
    <property type="entry name" value="CHROMOSOME 10, WHOLE GENOME SHOTGUN SEQUENCE"/>
    <property type="match status" value="1"/>
</dbReference>
<feature type="compositionally biased region" description="Basic and acidic residues" evidence="1">
    <location>
        <begin position="348"/>
        <end position="365"/>
    </location>
</feature>
<gene>
    <name evidence="3" type="ORF">PENDEC_c020G04837</name>
</gene>
<accession>A0A1V6P7C1</accession>
<evidence type="ECO:0000256" key="1">
    <source>
        <dbReference type="SAM" id="MobiDB-lite"/>
    </source>
</evidence>
<dbReference type="AlphaFoldDB" id="A0A1V6P7C1"/>
<organism evidence="3 4">
    <name type="scientific">Penicillium decumbens</name>
    <dbReference type="NCBI Taxonomy" id="69771"/>
    <lineage>
        <taxon>Eukaryota</taxon>
        <taxon>Fungi</taxon>
        <taxon>Dikarya</taxon>
        <taxon>Ascomycota</taxon>
        <taxon>Pezizomycotina</taxon>
        <taxon>Eurotiomycetes</taxon>
        <taxon>Eurotiomycetidae</taxon>
        <taxon>Eurotiales</taxon>
        <taxon>Aspergillaceae</taxon>
        <taxon>Penicillium</taxon>
    </lineage>
</organism>
<name>A0A1V6P7C1_PENDC</name>
<proteinExistence type="predicted"/>
<comment type="caution">
    <text evidence="3">The sequence shown here is derived from an EMBL/GenBank/DDBJ whole genome shotgun (WGS) entry which is preliminary data.</text>
</comment>
<feature type="region of interest" description="Disordered" evidence="1">
    <location>
        <begin position="100"/>
        <end position="121"/>
    </location>
</feature>
<reference evidence="4" key="1">
    <citation type="journal article" date="2017" name="Nat. Microbiol.">
        <title>Global analysis of biosynthetic gene clusters reveals vast potential of secondary metabolite production in Penicillium species.</title>
        <authorList>
            <person name="Nielsen J.C."/>
            <person name="Grijseels S."/>
            <person name="Prigent S."/>
            <person name="Ji B."/>
            <person name="Dainat J."/>
            <person name="Nielsen K.F."/>
            <person name="Frisvad J.C."/>
            <person name="Workman M."/>
            <person name="Nielsen J."/>
        </authorList>
    </citation>
    <scope>NUCLEOTIDE SEQUENCE [LARGE SCALE GENOMIC DNA]</scope>
    <source>
        <strain evidence="4">IBT 11843</strain>
    </source>
</reference>
<dbReference type="OMA" id="NEHNGEN"/>
<dbReference type="Pfam" id="PF11001">
    <property type="entry name" value="AFUB_07903_YDR124W_hel"/>
    <property type="match status" value="1"/>
</dbReference>
<evidence type="ECO:0000313" key="4">
    <source>
        <dbReference type="Proteomes" id="UP000191522"/>
    </source>
</evidence>